<dbReference type="EMBL" id="CAJNOL010003527">
    <property type="protein sequence ID" value="CAF1565983.1"/>
    <property type="molecule type" value="Genomic_DNA"/>
</dbReference>
<dbReference type="GO" id="GO:0046983">
    <property type="term" value="F:protein dimerization activity"/>
    <property type="evidence" value="ECO:0007669"/>
    <property type="project" value="InterPro"/>
</dbReference>
<feature type="transmembrane region" description="Helical" evidence="8">
    <location>
        <begin position="607"/>
        <end position="633"/>
    </location>
</feature>
<evidence type="ECO:0000256" key="9">
    <source>
        <dbReference type="SAM" id="MobiDB-lite"/>
    </source>
</evidence>
<dbReference type="Pfam" id="PF04547">
    <property type="entry name" value="Anoctamin"/>
    <property type="match status" value="1"/>
</dbReference>
<dbReference type="EMBL" id="CAJNOH010002363">
    <property type="protein sequence ID" value="CAF1289364.1"/>
    <property type="molecule type" value="Genomic_DNA"/>
</dbReference>
<comment type="similarity">
    <text evidence="2 8">Belongs to the anoctamin family.</text>
</comment>
<feature type="transmembrane region" description="Helical" evidence="8">
    <location>
        <begin position="510"/>
        <end position="536"/>
    </location>
</feature>
<evidence type="ECO:0000256" key="1">
    <source>
        <dbReference type="ARBA" id="ARBA00004651"/>
    </source>
</evidence>
<evidence type="ECO:0000256" key="8">
    <source>
        <dbReference type="RuleBase" id="RU280814"/>
    </source>
</evidence>
<evidence type="ECO:0000313" key="12">
    <source>
        <dbReference type="EMBL" id="CAF1289364.1"/>
    </source>
</evidence>
<keyword evidence="4 8" id="KW-0812">Transmembrane</keyword>
<keyword evidence="6 8" id="KW-0472">Membrane</keyword>
<dbReference type="AlphaFoldDB" id="A0A815Y3K7"/>
<evidence type="ECO:0000256" key="5">
    <source>
        <dbReference type="ARBA" id="ARBA00022989"/>
    </source>
</evidence>
<feature type="transmembrane region" description="Helical" evidence="8">
    <location>
        <begin position="364"/>
        <end position="387"/>
    </location>
</feature>
<gene>
    <name evidence="13" type="ORF">JXQ802_LOCUS44770</name>
    <name evidence="12" type="ORF">PYM288_LOCUS29308</name>
</gene>
<evidence type="ECO:0000256" key="6">
    <source>
        <dbReference type="ARBA" id="ARBA00023136"/>
    </source>
</evidence>
<name>A0A815Y3K7_9BILA</name>
<evidence type="ECO:0000256" key="4">
    <source>
        <dbReference type="ARBA" id="ARBA00022692"/>
    </source>
</evidence>
<feature type="transmembrane region" description="Helical" evidence="8">
    <location>
        <begin position="208"/>
        <end position="238"/>
    </location>
</feature>
<dbReference type="InterPro" id="IPR032394">
    <property type="entry name" value="Anoct_dimer"/>
</dbReference>
<keyword evidence="5 8" id="KW-1133">Transmembrane helix</keyword>
<feature type="region of interest" description="Disordered" evidence="9">
    <location>
        <begin position="1"/>
        <end position="34"/>
    </location>
</feature>
<sequence>MKLPIEIEDTKEDEKTDIGDDTEEDDSPTQTTDTSKQEKFCNWNRFVHWIQCVFGYQRSSTIDQPYRTAVYSLSKIDQFVKCFDKRNRSETDLNRSSSENLWDIAEKSYFTTSERHWLTYELLSRIKGKIITNSCVSSEQNLSNTYKYFGIRQLISHGIFDSCFPLHEKLDYSISNDRVKLRTTWATICKCLKLQPIDLIRSYMGEKVAFYFAAMGSYTIALILPSIVGVIVFIYGVASVTSDRPTSDICGSFGHNTDMCPLCDKTCSFWKLSDSCVYAQISYVFDNVATVIFAILMSIWARGFVEGWKRGQSELQCRWDSIDFHECNEPIRPDFEKQVRSKRKNIKTGRKESHVSIEQKLPKILLSISVVLLMIIIVCLTIFSIIVYRIQITYVLKNVSVSSYSSIIITVTSAIMNLICSLILSPLYYYIAQKITDYELHKYQSEYEAAFSLKVYIFEFVNFYSSLFYVAFFKGRLAPLFALLNNILEIRFDAWKLLTRYRRPVLHKAANIGIWTAILSSISYFAVLTNGAVIAWTSEFIPKLAYQIIEGKGTSLDGYVNWTLSLFPISDYNRTGTMNPNIPSNLTYCRYRDFRESIGPNYNYTSLYWHIIAARLAFMIIFENVIYLIVYLVELMVPDVSSHVQEAIDRQRYSEQSHRDSPPKTPSAQHVIKNHKEHLFLCIEAISEGTSAPITNFLITIEDRDPKCASLTRILETIFLEAWYPIIVATNSREIKQN</sequence>
<comment type="caution">
    <text evidence="13">The sequence shown here is derived from an EMBL/GenBank/DDBJ whole genome shotgun (WGS) entry which is preliminary data.</text>
</comment>
<keyword evidence="7" id="KW-0325">Glycoprotein</keyword>
<dbReference type="PANTHER" id="PTHR12308:SF84">
    <property type="entry name" value="ANOCTAMIN"/>
    <property type="match status" value="1"/>
</dbReference>
<keyword evidence="3" id="KW-1003">Cell membrane</keyword>
<comment type="subcellular location">
    <subcellularLocation>
        <location evidence="1">Cell membrane</location>
        <topology evidence="1">Multi-pass membrane protein</topology>
    </subcellularLocation>
    <subcellularLocation>
        <location evidence="8">Membrane</location>
        <topology evidence="8">Multi-pass membrane protein</topology>
    </subcellularLocation>
</comment>
<dbReference type="GO" id="GO:0005254">
    <property type="term" value="F:chloride channel activity"/>
    <property type="evidence" value="ECO:0007669"/>
    <property type="project" value="TreeGrafter"/>
</dbReference>
<organism evidence="13 14">
    <name type="scientific">Rotaria sordida</name>
    <dbReference type="NCBI Taxonomy" id="392033"/>
    <lineage>
        <taxon>Eukaryota</taxon>
        <taxon>Metazoa</taxon>
        <taxon>Spiralia</taxon>
        <taxon>Gnathifera</taxon>
        <taxon>Rotifera</taxon>
        <taxon>Eurotatoria</taxon>
        <taxon>Bdelloidea</taxon>
        <taxon>Philodinida</taxon>
        <taxon>Philodinidae</taxon>
        <taxon>Rotaria</taxon>
    </lineage>
</organism>
<evidence type="ECO:0000256" key="3">
    <source>
        <dbReference type="ARBA" id="ARBA00022475"/>
    </source>
</evidence>
<accession>A0A815Y3K7</accession>
<feature type="transmembrane region" description="Helical" evidence="8">
    <location>
        <begin position="407"/>
        <end position="431"/>
    </location>
</feature>
<protein>
    <recommendedName>
        <fullName evidence="8">Anoctamin</fullName>
    </recommendedName>
</protein>
<evidence type="ECO:0000259" key="11">
    <source>
        <dbReference type="Pfam" id="PF16178"/>
    </source>
</evidence>
<feature type="transmembrane region" description="Helical" evidence="8">
    <location>
        <begin position="281"/>
        <end position="301"/>
    </location>
</feature>
<feature type="transmembrane region" description="Helical" evidence="8">
    <location>
        <begin position="451"/>
        <end position="472"/>
    </location>
</feature>
<dbReference type="InterPro" id="IPR007632">
    <property type="entry name" value="Anoctamin"/>
</dbReference>
<evidence type="ECO:0000313" key="13">
    <source>
        <dbReference type="EMBL" id="CAF1565983.1"/>
    </source>
</evidence>
<evidence type="ECO:0000259" key="10">
    <source>
        <dbReference type="Pfam" id="PF04547"/>
    </source>
</evidence>
<dbReference type="Proteomes" id="UP000663870">
    <property type="component" value="Unassembled WGS sequence"/>
</dbReference>
<dbReference type="InterPro" id="IPR049452">
    <property type="entry name" value="Anoctamin_TM"/>
</dbReference>
<comment type="caution">
    <text evidence="8">Lacks conserved residue(s) required for the propagation of feature annotation.</text>
</comment>
<dbReference type="GO" id="GO:0005886">
    <property type="term" value="C:plasma membrane"/>
    <property type="evidence" value="ECO:0007669"/>
    <property type="project" value="UniProtKB-SubCell"/>
</dbReference>
<dbReference type="PANTHER" id="PTHR12308">
    <property type="entry name" value="ANOCTAMIN"/>
    <property type="match status" value="1"/>
</dbReference>
<evidence type="ECO:0000313" key="14">
    <source>
        <dbReference type="Proteomes" id="UP000663870"/>
    </source>
</evidence>
<evidence type="ECO:0000256" key="2">
    <source>
        <dbReference type="ARBA" id="ARBA00009671"/>
    </source>
</evidence>
<keyword evidence="14" id="KW-1185">Reference proteome</keyword>
<reference evidence="13" key="1">
    <citation type="submission" date="2021-02" db="EMBL/GenBank/DDBJ databases">
        <authorList>
            <person name="Nowell W R."/>
        </authorList>
    </citation>
    <scope>NUCLEOTIDE SEQUENCE</scope>
</reference>
<evidence type="ECO:0000256" key="7">
    <source>
        <dbReference type="ARBA" id="ARBA00023180"/>
    </source>
</evidence>
<proteinExistence type="inferred from homology"/>
<dbReference type="Pfam" id="PF16178">
    <property type="entry name" value="Anoct_dimer"/>
    <property type="match status" value="1"/>
</dbReference>
<feature type="domain" description="Anoctamin dimerisation" evidence="11">
    <location>
        <begin position="81"/>
        <end position="197"/>
    </location>
</feature>
<dbReference type="Proteomes" id="UP000663854">
    <property type="component" value="Unassembled WGS sequence"/>
</dbReference>
<feature type="compositionally biased region" description="Acidic residues" evidence="9">
    <location>
        <begin position="1"/>
        <end position="11"/>
    </location>
</feature>
<feature type="domain" description="Anoctamin transmembrane" evidence="10">
    <location>
        <begin position="200"/>
        <end position="477"/>
    </location>
</feature>